<dbReference type="PANTHER" id="PTHR43133:SF64">
    <property type="entry name" value="ECF SIGMA FACTOR"/>
    <property type="match status" value="1"/>
</dbReference>
<dbReference type="PANTHER" id="PTHR43133">
    <property type="entry name" value="RNA POLYMERASE ECF-TYPE SIGMA FACTO"/>
    <property type="match status" value="1"/>
</dbReference>
<dbReference type="InterPro" id="IPR014284">
    <property type="entry name" value="RNA_pol_sigma-70_dom"/>
</dbReference>
<dbReference type="EC" id="2.7.7.6" evidence="6"/>
<dbReference type="InterPro" id="IPR013249">
    <property type="entry name" value="RNA_pol_sigma70_r4_t2"/>
</dbReference>
<accession>A0ABW3F872</accession>
<dbReference type="RefSeq" id="WP_379057250.1">
    <property type="nucleotide sequence ID" value="NZ_JBHTKB010000002.1"/>
</dbReference>
<dbReference type="InterPro" id="IPR013324">
    <property type="entry name" value="RNA_pol_sigma_r3/r4-like"/>
</dbReference>
<organism evidence="6 7">
    <name type="scientific">Methylophilus luteus</name>
    <dbReference type="NCBI Taxonomy" id="640108"/>
    <lineage>
        <taxon>Bacteria</taxon>
        <taxon>Pseudomonadati</taxon>
        <taxon>Pseudomonadota</taxon>
        <taxon>Betaproteobacteria</taxon>
        <taxon>Nitrosomonadales</taxon>
        <taxon>Methylophilaceae</taxon>
        <taxon>Methylophilus</taxon>
    </lineage>
</organism>
<keyword evidence="3" id="KW-0731">Sigma factor</keyword>
<dbReference type="Gene3D" id="1.10.10.10">
    <property type="entry name" value="Winged helix-like DNA-binding domain superfamily/Winged helix DNA-binding domain"/>
    <property type="match status" value="1"/>
</dbReference>
<evidence type="ECO:0000313" key="6">
    <source>
        <dbReference type="EMBL" id="MFD0913807.1"/>
    </source>
</evidence>
<dbReference type="Gene3D" id="1.10.1740.10">
    <property type="match status" value="1"/>
</dbReference>
<dbReference type="SUPFAM" id="SSF88946">
    <property type="entry name" value="Sigma2 domain of RNA polymerase sigma factors"/>
    <property type="match status" value="1"/>
</dbReference>
<name>A0ABW3F872_9PROT</name>
<feature type="domain" description="RNA polymerase sigma factor 70 region 4 type 2" evidence="5">
    <location>
        <begin position="122"/>
        <end position="171"/>
    </location>
</feature>
<dbReference type="CDD" id="cd06171">
    <property type="entry name" value="Sigma70_r4"/>
    <property type="match status" value="1"/>
</dbReference>
<keyword evidence="4" id="KW-0804">Transcription</keyword>
<evidence type="ECO:0000256" key="2">
    <source>
        <dbReference type="ARBA" id="ARBA00023015"/>
    </source>
</evidence>
<dbReference type="InterPro" id="IPR036388">
    <property type="entry name" value="WH-like_DNA-bd_sf"/>
</dbReference>
<evidence type="ECO:0000256" key="4">
    <source>
        <dbReference type="ARBA" id="ARBA00023163"/>
    </source>
</evidence>
<dbReference type="InterPro" id="IPR039425">
    <property type="entry name" value="RNA_pol_sigma-70-like"/>
</dbReference>
<dbReference type="EMBL" id="JBHTKB010000002">
    <property type="protein sequence ID" value="MFD0913807.1"/>
    <property type="molecule type" value="Genomic_DNA"/>
</dbReference>
<keyword evidence="6" id="KW-0808">Transferase</keyword>
<dbReference type="Proteomes" id="UP001597128">
    <property type="component" value="Unassembled WGS sequence"/>
</dbReference>
<evidence type="ECO:0000256" key="3">
    <source>
        <dbReference type="ARBA" id="ARBA00023082"/>
    </source>
</evidence>
<evidence type="ECO:0000313" key="7">
    <source>
        <dbReference type="Proteomes" id="UP001597128"/>
    </source>
</evidence>
<keyword evidence="6" id="KW-0548">Nucleotidyltransferase</keyword>
<evidence type="ECO:0000259" key="5">
    <source>
        <dbReference type="Pfam" id="PF08281"/>
    </source>
</evidence>
<sequence length="194" mass="21972">MASAQEISDFLCQIEKRAFRQTAYAVRDDHAALDIVQDAMLKLADKYANKPIAEYPMLFQRILQNTTRDFWRRQKVRNLWTSLFSSFGSQDDEEFDLLETIDVEGPETDPAEQLQRSQTMKLIEKALEKLPARQREAFVLRYWEELDVAETAAAMGCSEGSVKTHCSRAVGALSLSLGQAGLGVQKLQKRGVKP</sequence>
<dbReference type="SUPFAM" id="SSF88659">
    <property type="entry name" value="Sigma3 and sigma4 domains of RNA polymerase sigma factors"/>
    <property type="match status" value="1"/>
</dbReference>
<protein>
    <submittedName>
        <fullName evidence="6">RNA polymerase sigma factor</fullName>
        <ecNumber evidence="6">2.7.7.6</ecNumber>
    </submittedName>
</protein>
<dbReference type="GO" id="GO:0003899">
    <property type="term" value="F:DNA-directed RNA polymerase activity"/>
    <property type="evidence" value="ECO:0007669"/>
    <property type="project" value="UniProtKB-EC"/>
</dbReference>
<comment type="caution">
    <text evidence="6">The sequence shown here is derived from an EMBL/GenBank/DDBJ whole genome shotgun (WGS) entry which is preliminary data.</text>
</comment>
<gene>
    <name evidence="6" type="ORF">ACFQ1Z_09645</name>
</gene>
<dbReference type="InterPro" id="IPR013325">
    <property type="entry name" value="RNA_pol_sigma_r2"/>
</dbReference>
<comment type="similarity">
    <text evidence="1">Belongs to the sigma-70 factor family. ECF subfamily.</text>
</comment>
<keyword evidence="7" id="KW-1185">Reference proteome</keyword>
<reference evidence="7" key="1">
    <citation type="journal article" date="2019" name="Int. J. Syst. Evol. Microbiol.">
        <title>The Global Catalogue of Microorganisms (GCM) 10K type strain sequencing project: providing services to taxonomists for standard genome sequencing and annotation.</title>
        <authorList>
            <consortium name="The Broad Institute Genomics Platform"/>
            <consortium name="The Broad Institute Genome Sequencing Center for Infectious Disease"/>
            <person name="Wu L."/>
            <person name="Ma J."/>
        </authorList>
    </citation>
    <scope>NUCLEOTIDE SEQUENCE [LARGE SCALE GENOMIC DNA]</scope>
    <source>
        <strain evidence="7">CCUG 58412</strain>
    </source>
</reference>
<dbReference type="NCBIfam" id="NF006550">
    <property type="entry name" value="PRK09047.1"/>
    <property type="match status" value="1"/>
</dbReference>
<dbReference type="NCBIfam" id="TIGR02937">
    <property type="entry name" value="sigma70-ECF"/>
    <property type="match status" value="1"/>
</dbReference>
<dbReference type="Pfam" id="PF08281">
    <property type="entry name" value="Sigma70_r4_2"/>
    <property type="match status" value="1"/>
</dbReference>
<keyword evidence="2" id="KW-0805">Transcription regulation</keyword>
<proteinExistence type="inferred from homology"/>
<evidence type="ECO:0000256" key="1">
    <source>
        <dbReference type="ARBA" id="ARBA00010641"/>
    </source>
</evidence>